<keyword evidence="4 6" id="KW-0408">Iron</keyword>
<dbReference type="EMBL" id="PCVL01000005">
    <property type="protein sequence ID" value="PIQ72911.1"/>
    <property type="molecule type" value="Genomic_DNA"/>
</dbReference>
<protein>
    <recommendedName>
        <fullName evidence="6">Ferredoxin</fullName>
    </recommendedName>
</protein>
<keyword evidence="2 6" id="KW-0479">Metal-binding</keyword>
<dbReference type="Gene3D" id="3.30.70.20">
    <property type="match status" value="1"/>
</dbReference>
<dbReference type="AlphaFoldDB" id="A0A2H0KNT2"/>
<keyword evidence="3 6" id="KW-0249">Electron transport</keyword>
<reference evidence="8 9" key="1">
    <citation type="submission" date="2017-09" db="EMBL/GenBank/DDBJ databases">
        <title>Depth-based differentiation of microbial function through sediment-hosted aquifers and enrichment of novel symbionts in the deep terrestrial subsurface.</title>
        <authorList>
            <person name="Probst A.J."/>
            <person name="Ladd B."/>
            <person name="Jarett J.K."/>
            <person name="Geller-Mcgrath D.E."/>
            <person name="Sieber C.M."/>
            <person name="Emerson J.B."/>
            <person name="Anantharaman K."/>
            <person name="Thomas B.C."/>
            <person name="Malmstrom R."/>
            <person name="Stieglmeier M."/>
            <person name="Klingl A."/>
            <person name="Woyke T."/>
            <person name="Ryan C.M."/>
            <person name="Banfield J.F."/>
        </authorList>
    </citation>
    <scope>NUCLEOTIDE SEQUENCE [LARGE SCALE GENOMIC DNA]</scope>
    <source>
        <strain evidence="8">CG11_big_fil_rev_8_21_14_0_20_35_14</strain>
    </source>
</reference>
<dbReference type="PANTHER" id="PTHR36923:SF3">
    <property type="entry name" value="FERREDOXIN"/>
    <property type="match status" value="1"/>
</dbReference>
<comment type="caution">
    <text evidence="8">The sequence shown here is derived from an EMBL/GenBank/DDBJ whole genome shotgun (WGS) entry which is preliminary data.</text>
</comment>
<dbReference type="GO" id="GO:0051536">
    <property type="term" value="F:iron-sulfur cluster binding"/>
    <property type="evidence" value="ECO:0007669"/>
    <property type="project" value="UniProtKB-KW"/>
</dbReference>
<dbReference type="InterPro" id="IPR051269">
    <property type="entry name" value="Fe-S_cluster_ET"/>
</dbReference>
<organism evidence="8 9">
    <name type="scientific">Candidatus Roizmanbacteria bacterium CG11_big_fil_rev_8_21_14_0_20_35_14</name>
    <dbReference type="NCBI Taxonomy" id="1974855"/>
    <lineage>
        <taxon>Bacteria</taxon>
        <taxon>Candidatus Roizmaniibacteriota</taxon>
    </lineage>
</organism>
<evidence type="ECO:0000256" key="2">
    <source>
        <dbReference type="ARBA" id="ARBA00022723"/>
    </source>
</evidence>
<keyword evidence="1 6" id="KW-0813">Transport</keyword>
<dbReference type="PRINTS" id="PR00352">
    <property type="entry name" value="3FE4SFRDOXIN"/>
</dbReference>
<dbReference type="Proteomes" id="UP000229570">
    <property type="component" value="Unassembled WGS sequence"/>
</dbReference>
<evidence type="ECO:0000256" key="3">
    <source>
        <dbReference type="ARBA" id="ARBA00022982"/>
    </source>
</evidence>
<sequence length="89" mass="9627">MSNLKDSKKPSGPVIIHKYKVWVDRSLCIGAATCVAVAPNTFELDNEAKAVILETSDKDTIETIIEGAKACPVAAVIIEDEKGNRIFPK</sequence>
<dbReference type="Pfam" id="PF13459">
    <property type="entry name" value="Fer4_15"/>
    <property type="match status" value="1"/>
</dbReference>
<evidence type="ECO:0000259" key="7">
    <source>
        <dbReference type="PROSITE" id="PS51379"/>
    </source>
</evidence>
<dbReference type="InterPro" id="IPR017896">
    <property type="entry name" value="4Fe4S_Fe-S-bd"/>
</dbReference>
<keyword evidence="5 6" id="KW-0411">Iron-sulfur</keyword>
<dbReference type="InterPro" id="IPR001080">
    <property type="entry name" value="3Fe4S_ferredoxin"/>
</dbReference>
<dbReference type="PROSITE" id="PS51379">
    <property type="entry name" value="4FE4S_FER_2"/>
    <property type="match status" value="1"/>
</dbReference>
<dbReference type="GO" id="GO:0009055">
    <property type="term" value="F:electron transfer activity"/>
    <property type="evidence" value="ECO:0007669"/>
    <property type="project" value="UniProtKB-UniRule"/>
</dbReference>
<evidence type="ECO:0000313" key="9">
    <source>
        <dbReference type="Proteomes" id="UP000229570"/>
    </source>
</evidence>
<evidence type="ECO:0000256" key="4">
    <source>
        <dbReference type="ARBA" id="ARBA00023004"/>
    </source>
</evidence>
<evidence type="ECO:0000256" key="6">
    <source>
        <dbReference type="RuleBase" id="RU368020"/>
    </source>
</evidence>
<name>A0A2H0KNT2_9BACT</name>
<evidence type="ECO:0000313" key="8">
    <source>
        <dbReference type="EMBL" id="PIQ72911.1"/>
    </source>
</evidence>
<gene>
    <name evidence="8" type="ORF">COV86_00580</name>
</gene>
<feature type="domain" description="4Fe-4S ferredoxin-type" evidence="7">
    <location>
        <begin position="19"/>
        <end position="47"/>
    </location>
</feature>
<dbReference type="GO" id="GO:0005506">
    <property type="term" value="F:iron ion binding"/>
    <property type="evidence" value="ECO:0007669"/>
    <property type="project" value="UniProtKB-UniRule"/>
</dbReference>
<proteinExistence type="predicted"/>
<comment type="function">
    <text evidence="6">Ferredoxins are iron-sulfur proteins that transfer electrons in a wide variety of metabolic reactions.</text>
</comment>
<evidence type="ECO:0000256" key="5">
    <source>
        <dbReference type="ARBA" id="ARBA00023014"/>
    </source>
</evidence>
<evidence type="ECO:0000256" key="1">
    <source>
        <dbReference type="ARBA" id="ARBA00022448"/>
    </source>
</evidence>
<dbReference type="SUPFAM" id="SSF54862">
    <property type="entry name" value="4Fe-4S ferredoxins"/>
    <property type="match status" value="1"/>
</dbReference>
<dbReference type="PANTHER" id="PTHR36923">
    <property type="entry name" value="FERREDOXIN"/>
    <property type="match status" value="1"/>
</dbReference>
<accession>A0A2H0KNT2</accession>